<dbReference type="Proteomes" id="UP000828390">
    <property type="component" value="Unassembled WGS sequence"/>
</dbReference>
<evidence type="ECO:0000313" key="2">
    <source>
        <dbReference type="Proteomes" id="UP000828390"/>
    </source>
</evidence>
<dbReference type="AlphaFoldDB" id="A0A9D4J4J0"/>
<protein>
    <submittedName>
        <fullName evidence="1">Uncharacterized protein</fullName>
    </submittedName>
</protein>
<sequence length="332" mass="38308">MYIICKQVVRIEEAAKGIYAEGDFQKLSENIISTCEKIDWEHIDMAMQLDTLQSSYDKTLPEIASFQNKMTNVMEKLGNCSTSELENMFTSIKVTCTNEIQLHTELHKKYKRLHKGLQSIQQDSEQLAFILCRKYDDLTKETDALYERKDNREINFSFQPEASMLQLLSELDSLGKIQTYRNNPNQVIKVSDMTKHDICDYLDRSSPAATIIGICEMAYGQFLIADSSNKNAKLLDHSLKVLSRQNFLYAPNQMCNVSAYSVAVIFEDYVIQFIRVNNLRITVERIIQLEGYCYSIGYHNFDIFCTNAEAIYHYDIDGRQMKSKISVKNGML</sequence>
<comment type="caution">
    <text evidence="1">The sequence shown here is derived from an EMBL/GenBank/DDBJ whole genome shotgun (WGS) entry which is preliminary data.</text>
</comment>
<keyword evidence="2" id="KW-1185">Reference proteome</keyword>
<accession>A0A9D4J4J0</accession>
<reference evidence="1" key="2">
    <citation type="submission" date="2020-11" db="EMBL/GenBank/DDBJ databases">
        <authorList>
            <person name="McCartney M.A."/>
            <person name="Auch B."/>
            <person name="Kono T."/>
            <person name="Mallez S."/>
            <person name="Becker A."/>
            <person name="Gohl D.M."/>
            <person name="Silverstein K.A.T."/>
            <person name="Koren S."/>
            <person name="Bechman K.B."/>
            <person name="Herman A."/>
            <person name="Abrahante J.E."/>
            <person name="Garbe J."/>
        </authorList>
    </citation>
    <scope>NUCLEOTIDE SEQUENCE</scope>
    <source>
        <strain evidence="1">Duluth1</strain>
        <tissue evidence="1">Whole animal</tissue>
    </source>
</reference>
<name>A0A9D4J4J0_DREPO</name>
<evidence type="ECO:0000313" key="1">
    <source>
        <dbReference type="EMBL" id="KAH3799536.1"/>
    </source>
</evidence>
<dbReference type="EMBL" id="JAIWYP010000007">
    <property type="protein sequence ID" value="KAH3799536.1"/>
    <property type="molecule type" value="Genomic_DNA"/>
</dbReference>
<reference evidence="1" key="1">
    <citation type="journal article" date="2019" name="bioRxiv">
        <title>The Genome of the Zebra Mussel, Dreissena polymorpha: A Resource for Invasive Species Research.</title>
        <authorList>
            <person name="McCartney M.A."/>
            <person name="Auch B."/>
            <person name="Kono T."/>
            <person name="Mallez S."/>
            <person name="Zhang Y."/>
            <person name="Obille A."/>
            <person name="Becker A."/>
            <person name="Abrahante J.E."/>
            <person name="Garbe J."/>
            <person name="Badalamenti J.P."/>
            <person name="Herman A."/>
            <person name="Mangelson H."/>
            <person name="Liachko I."/>
            <person name="Sullivan S."/>
            <person name="Sone E.D."/>
            <person name="Koren S."/>
            <person name="Silverstein K.A.T."/>
            <person name="Beckman K.B."/>
            <person name="Gohl D.M."/>
        </authorList>
    </citation>
    <scope>NUCLEOTIDE SEQUENCE</scope>
    <source>
        <strain evidence="1">Duluth1</strain>
        <tissue evidence="1">Whole animal</tissue>
    </source>
</reference>
<organism evidence="1 2">
    <name type="scientific">Dreissena polymorpha</name>
    <name type="common">Zebra mussel</name>
    <name type="synonym">Mytilus polymorpha</name>
    <dbReference type="NCBI Taxonomy" id="45954"/>
    <lineage>
        <taxon>Eukaryota</taxon>
        <taxon>Metazoa</taxon>
        <taxon>Spiralia</taxon>
        <taxon>Lophotrochozoa</taxon>
        <taxon>Mollusca</taxon>
        <taxon>Bivalvia</taxon>
        <taxon>Autobranchia</taxon>
        <taxon>Heteroconchia</taxon>
        <taxon>Euheterodonta</taxon>
        <taxon>Imparidentia</taxon>
        <taxon>Neoheterodontei</taxon>
        <taxon>Myida</taxon>
        <taxon>Dreissenoidea</taxon>
        <taxon>Dreissenidae</taxon>
        <taxon>Dreissena</taxon>
    </lineage>
</organism>
<gene>
    <name evidence="1" type="ORF">DPMN_153146</name>
</gene>
<proteinExistence type="predicted"/>